<feature type="transmembrane region" description="Helical" evidence="8">
    <location>
        <begin position="114"/>
        <end position="132"/>
    </location>
</feature>
<dbReference type="Pfam" id="PF01790">
    <property type="entry name" value="LGT"/>
    <property type="match status" value="1"/>
</dbReference>
<feature type="transmembrane region" description="Helical" evidence="8">
    <location>
        <begin position="175"/>
        <end position="193"/>
    </location>
</feature>
<feature type="region of interest" description="Disordered" evidence="7">
    <location>
        <begin position="261"/>
        <end position="305"/>
    </location>
</feature>
<dbReference type="AlphaFoldDB" id="D0LZ55"/>
<dbReference type="STRING" id="502025.Hoch_3817"/>
<dbReference type="GO" id="GO:0005886">
    <property type="term" value="C:plasma membrane"/>
    <property type="evidence" value="ECO:0007669"/>
    <property type="project" value="InterPro"/>
</dbReference>
<feature type="transmembrane region" description="Helical" evidence="8">
    <location>
        <begin position="15"/>
        <end position="35"/>
    </location>
</feature>
<dbReference type="Proteomes" id="UP000001880">
    <property type="component" value="Chromosome"/>
</dbReference>
<sequence length="305" mass="33575">MENGLPYFTVPELWIFKPFGLLVATGVLVGANLIFRRVERTGLDPDHGRSMVTWAVVFGFIGAHVLDVIFYQPEALRRDPLLLIKLWAGISSYGGFVGGFLGWLWYMRRHRLPILAYGDSAIYGLAVGFTFGRAGCTIVHDHIGVLTDFPLAMNYTAEVVAQHRYPIEPGLHHNLGLYEFVFMVALCLLLWALDRKPRRPGVMIAATTLLYGGVRFFLDYLRIRVTDPRYFGFTFAQWMSLVLVIVGVAMFAYLLMSSAPAKPPTRTGDDDDDSATSPSKGGAGKSGGGKSGSGTSGSGKSRKKR</sequence>
<evidence type="ECO:0000256" key="1">
    <source>
        <dbReference type="ARBA" id="ARBA00007150"/>
    </source>
</evidence>
<keyword evidence="3 9" id="KW-0808">Transferase</keyword>
<keyword evidence="6 8" id="KW-0472">Membrane</keyword>
<reference evidence="9 10" key="1">
    <citation type="journal article" date="2010" name="Stand. Genomic Sci.">
        <title>Complete genome sequence of Haliangium ochraceum type strain (SMP-2).</title>
        <authorList>
            <consortium name="US DOE Joint Genome Institute (JGI-PGF)"/>
            <person name="Ivanova N."/>
            <person name="Daum C."/>
            <person name="Lang E."/>
            <person name="Abt B."/>
            <person name="Kopitz M."/>
            <person name="Saunders E."/>
            <person name="Lapidus A."/>
            <person name="Lucas S."/>
            <person name="Glavina Del Rio T."/>
            <person name="Nolan M."/>
            <person name="Tice H."/>
            <person name="Copeland A."/>
            <person name="Cheng J.F."/>
            <person name="Chen F."/>
            <person name="Bruce D."/>
            <person name="Goodwin L."/>
            <person name="Pitluck S."/>
            <person name="Mavromatis K."/>
            <person name="Pati A."/>
            <person name="Mikhailova N."/>
            <person name="Chen A."/>
            <person name="Palaniappan K."/>
            <person name="Land M."/>
            <person name="Hauser L."/>
            <person name="Chang Y.J."/>
            <person name="Jeffries C.D."/>
            <person name="Detter J.C."/>
            <person name="Brettin T."/>
            <person name="Rohde M."/>
            <person name="Goker M."/>
            <person name="Bristow J."/>
            <person name="Markowitz V."/>
            <person name="Eisen J.A."/>
            <person name="Hugenholtz P."/>
            <person name="Kyrpides N.C."/>
            <person name="Klenk H.P."/>
        </authorList>
    </citation>
    <scope>NUCLEOTIDE SEQUENCE [LARGE SCALE GENOMIC DNA]</scope>
    <source>
        <strain evidence="10">DSM 14365 / CIP 107738 / JCM 11303 / AJ 13395 / SMP-2</strain>
    </source>
</reference>
<keyword evidence="10" id="KW-1185">Reference proteome</keyword>
<evidence type="ECO:0000256" key="8">
    <source>
        <dbReference type="SAM" id="Phobius"/>
    </source>
</evidence>
<dbReference type="eggNOG" id="COG0682">
    <property type="taxonomic scope" value="Bacteria"/>
</dbReference>
<comment type="similarity">
    <text evidence="1">Belongs to the Lgt family.</text>
</comment>
<feature type="transmembrane region" description="Helical" evidence="8">
    <location>
        <begin position="51"/>
        <end position="72"/>
    </location>
</feature>
<feature type="transmembrane region" description="Helical" evidence="8">
    <location>
        <begin position="200"/>
        <end position="218"/>
    </location>
</feature>
<evidence type="ECO:0000256" key="7">
    <source>
        <dbReference type="SAM" id="MobiDB-lite"/>
    </source>
</evidence>
<dbReference type="KEGG" id="hoh:Hoch_3817"/>
<accession>D0LZ55</accession>
<feature type="compositionally biased region" description="Gly residues" evidence="7">
    <location>
        <begin position="281"/>
        <end position="297"/>
    </location>
</feature>
<name>D0LZ55_HALO1</name>
<dbReference type="GO" id="GO:0008961">
    <property type="term" value="F:phosphatidylglycerol-prolipoprotein diacylglyceryl transferase activity"/>
    <property type="evidence" value="ECO:0007669"/>
    <property type="project" value="InterPro"/>
</dbReference>
<dbReference type="PANTHER" id="PTHR30589">
    <property type="entry name" value="PROLIPOPROTEIN DIACYLGLYCERYL TRANSFERASE"/>
    <property type="match status" value="1"/>
</dbReference>
<evidence type="ECO:0000256" key="6">
    <source>
        <dbReference type="ARBA" id="ARBA00023136"/>
    </source>
</evidence>
<keyword evidence="9" id="KW-0449">Lipoprotein</keyword>
<evidence type="ECO:0000256" key="3">
    <source>
        <dbReference type="ARBA" id="ARBA00022679"/>
    </source>
</evidence>
<feature type="transmembrane region" description="Helical" evidence="8">
    <location>
        <begin position="84"/>
        <end position="107"/>
    </location>
</feature>
<gene>
    <name evidence="9" type="ordered locus">Hoch_3817</name>
</gene>
<evidence type="ECO:0000256" key="5">
    <source>
        <dbReference type="ARBA" id="ARBA00022989"/>
    </source>
</evidence>
<dbReference type="InterPro" id="IPR001640">
    <property type="entry name" value="Lgt"/>
</dbReference>
<evidence type="ECO:0000313" key="9">
    <source>
        <dbReference type="EMBL" id="ACY16317.1"/>
    </source>
</evidence>
<dbReference type="RefSeq" id="WP_012828916.1">
    <property type="nucleotide sequence ID" value="NC_013440.1"/>
</dbReference>
<dbReference type="HOGENOM" id="CLU_013386_1_2_7"/>
<dbReference type="EMBL" id="CP001804">
    <property type="protein sequence ID" value="ACY16317.1"/>
    <property type="molecule type" value="Genomic_DNA"/>
</dbReference>
<keyword evidence="2" id="KW-1003">Cell membrane</keyword>
<protein>
    <submittedName>
        <fullName evidence="9">Prolipoprotein diacylglyceryl transferase</fullName>
    </submittedName>
</protein>
<keyword evidence="4 8" id="KW-0812">Transmembrane</keyword>
<organism evidence="9 10">
    <name type="scientific">Haliangium ochraceum (strain DSM 14365 / JCM 11303 / SMP-2)</name>
    <dbReference type="NCBI Taxonomy" id="502025"/>
    <lineage>
        <taxon>Bacteria</taxon>
        <taxon>Pseudomonadati</taxon>
        <taxon>Myxococcota</taxon>
        <taxon>Polyangia</taxon>
        <taxon>Haliangiales</taxon>
        <taxon>Kofleriaceae</taxon>
        <taxon>Haliangium</taxon>
    </lineage>
</organism>
<dbReference type="PANTHER" id="PTHR30589:SF0">
    <property type="entry name" value="PHOSPHATIDYLGLYCEROL--PROLIPOPROTEIN DIACYLGLYCERYL TRANSFERASE"/>
    <property type="match status" value="1"/>
</dbReference>
<feature type="transmembrane region" description="Helical" evidence="8">
    <location>
        <begin position="238"/>
        <end position="256"/>
    </location>
</feature>
<evidence type="ECO:0000313" key="10">
    <source>
        <dbReference type="Proteomes" id="UP000001880"/>
    </source>
</evidence>
<proteinExistence type="inferred from homology"/>
<keyword evidence="5 8" id="KW-1133">Transmembrane helix</keyword>
<dbReference type="GO" id="GO:0042158">
    <property type="term" value="P:lipoprotein biosynthetic process"/>
    <property type="evidence" value="ECO:0007669"/>
    <property type="project" value="InterPro"/>
</dbReference>
<evidence type="ECO:0000256" key="4">
    <source>
        <dbReference type="ARBA" id="ARBA00022692"/>
    </source>
</evidence>
<evidence type="ECO:0000256" key="2">
    <source>
        <dbReference type="ARBA" id="ARBA00022475"/>
    </source>
</evidence>